<name>A0A2J5I5N4_9EURO</name>
<dbReference type="Proteomes" id="UP000235023">
    <property type="component" value="Unassembled WGS sequence"/>
</dbReference>
<keyword evidence="2" id="KW-1185">Reference proteome</keyword>
<protein>
    <submittedName>
        <fullName evidence="1">Uncharacterized protein</fullName>
    </submittedName>
</protein>
<dbReference type="EMBL" id="KZ559506">
    <property type="protein sequence ID" value="PLN85216.1"/>
    <property type="molecule type" value="Genomic_DNA"/>
</dbReference>
<sequence>MEIPSSPLIGSLFPLTIPQSISALTIELLTFVKNNHHQLILFSRRSFGSQCPDTDPGLSSFRLAQQCITLHSLPQHSLILSWNH</sequence>
<evidence type="ECO:0000313" key="1">
    <source>
        <dbReference type="EMBL" id="PLN85216.1"/>
    </source>
</evidence>
<reference evidence="2" key="1">
    <citation type="submission" date="2017-12" db="EMBL/GenBank/DDBJ databases">
        <authorList>
            <consortium name="DOE Joint Genome Institute"/>
            <person name="Mondo S.J."/>
            <person name="Kjaerbolling I."/>
            <person name="Vesth T.C."/>
            <person name="Frisvad J.C."/>
            <person name="Nybo J.L."/>
            <person name="Theobald S."/>
            <person name="Kuo A."/>
            <person name="Bowyer P."/>
            <person name="Matsuda Y."/>
            <person name="Lyhne E.K."/>
            <person name="Kogle M.E."/>
            <person name="Clum A."/>
            <person name="Lipzen A."/>
            <person name="Salamov A."/>
            <person name="Ngan C.Y."/>
            <person name="Daum C."/>
            <person name="Chiniquy J."/>
            <person name="Barry K."/>
            <person name="LaButti K."/>
            <person name="Haridas S."/>
            <person name="Simmons B.A."/>
            <person name="Magnuson J.K."/>
            <person name="Mortensen U.H."/>
            <person name="Larsen T.O."/>
            <person name="Grigoriev I.V."/>
            <person name="Baker S.E."/>
            <person name="Andersen M.R."/>
            <person name="Nordberg H.P."/>
            <person name="Cantor M.N."/>
            <person name="Hua S.X."/>
        </authorList>
    </citation>
    <scope>NUCLEOTIDE SEQUENCE [LARGE SCALE GENOMIC DNA]</scope>
    <source>
        <strain evidence="2">IBT 19404</strain>
    </source>
</reference>
<accession>A0A2J5I5N4</accession>
<proteinExistence type="predicted"/>
<evidence type="ECO:0000313" key="2">
    <source>
        <dbReference type="Proteomes" id="UP000235023"/>
    </source>
</evidence>
<gene>
    <name evidence="1" type="ORF">BDW42DRAFT_161292</name>
</gene>
<dbReference type="AlphaFoldDB" id="A0A2J5I5N4"/>
<organism evidence="1 2">
    <name type="scientific">Aspergillus taichungensis</name>
    <dbReference type="NCBI Taxonomy" id="482145"/>
    <lineage>
        <taxon>Eukaryota</taxon>
        <taxon>Fungi</taxon>
        <taxon>Dikarya</taxon>
        <taxon>Ascomycota</taxon>
        <taxon>Pezizomycotina</taxon>
        <taxon>Eurotiomycetes</taxon>
        <taxon>Eurotiomycetidae</taxon>
        <taxon>Eurotiales</taxon>
        <taxon>Aspergillaceae</taxon>
        <taxon>Aspergillus</taxon>
        <taxon>Aspergillus subgen. Circumdati</taxon>
    </lineage>
</organism>